<protein>
    <submittedName>
        <fullName evidence="3">Uncharacterized protein</fullName>
    </submittedName>
</protein>
<feature type="signal peptide" evidence="1">
    <location>
        <begin position="1"/>
        <end position="24"/>
    </location>
</feature>
<keyword evidence="1" id="KW-0732">Signal</keyword>
<dbReference type="Proteomes" id="UP000887577">
    <property type="component" value="Unplaced"/>
</dbReference>
<accession>A0A914YMJ1</accession>
<evidence type="ECO:0000313" key="3">
    <source>
        <dbReference type="WBParaSite" id="PSU_v2.g20802.t1"/>
    </source>
</evidence>
<sequence length="85" mass="9914">MSSKMVFAAVMFATLCLFIEPNFAMRFPNAYLLPVPNFSNEVKRFRSEPIRFGKRAPFREPVRFGKRSWPSANDQEYVTFDGINK</sequence>
<dbReference type="WBParaSite" id="PSU_v2.g20802.t1">
    <property type="protein sequence ID" value="PSU_v2.g20802.t1"/>
    <property type="gene ID" value="PSU_v2.g20802"/>
</dbReference>
<evidence type="ECO:0000313" key="2">
    <source>
        <dbReference type="Proteomes" id="UP000887577"/>
    </source>
</evidence>
<name>A0A914YMJ1_9BILA</name>
<reference evidence="3" key="1">
    <citation type="submission" date="2022-11" db="UniProtKB">
        <authorList>
            <consortium name="WormBaseParasite"/>
        </authorList>
    </citation>
    <scope>IDENTIFICATION</scope>
</reference>
<evidence type="ECO:0000256" key="1">
    <source>
        <dbReference type="SAM" id="SignalP"/>
    </source>
</evidence>
<keyword evidence="2" id="KW-1185">Reference proteome</keyword>
<dbReference type="AlphaFoldDB" id="A0A914YMJ1"/>
<feature type="chain" id="PRO_5037643402" evidence="1">
    <location>
        <begin position="25"/>
        <end position="85"/>
    </location>
</feature>
<proteinExistence type="predicted"/>
<organism evidence="2 3">
    <name type="scientific">Panagrolaimus superbus</name>
    <dbReference type="NCBI Taxonomy" id="310955"/>
    <lineage>
        <taxon>Eukaryota</taxon>
        <taxon>Metazoa</taxon>
        <taxon>Ecdysozoa</taxon>
        <taxon>Nematoda</taxon>
        <taxon>Chromadorea</taxon>
        <taxon>Rhabditida</taxon>
        <taxon>Tylenchina</taxon>
        <taxon>Panagrolaimomorpha</taxon>
        <taxon>Panagrolaimoidea</taxon>
        <taxon>Panagrolaimidae</taxon>
        <taxon>Panagrolaimus</taxon>
    </lineage>
</organism>